<evidence type="ECO:0008006" key="3">
    <source>
        <dbReference type="Google" id="ProtNLM"/>
    </source>
</evidence>
<dbReference type="RefSeq" id="WP_284309388.1">
    <property type="nucleotide sequence ID" value="NZ_BSPB01000074.1"/>
</dbReference>
<keyword evidence="2" id="KW-1185">Reference proteome</keyword>
<proteinExistence type="predicted"/>
<sequence>MTPLEARFCTECQLDPTRVGGGLLSDDPVIERRSPVRIAGAGFDDRRPVLAQLEALEITEPARFANAVIKLANAYALAKSAGIAQVVHPGFEFLPDDCQVGPVRFVTRCSAGARVLQNNFYYTPPLAPLYARCMPLRRAVDALGACMTLPCGDRAPPPADDAHLFIHLRAGDVFGEGVVHPLYAQPPLAFYQRVLAARLWSRVTLVREDDRNPITAPLIGTLQAMGIPLHQQRGTLREDLETLLTARHLVIARGTFIYPLLIWSRALQQVYAFDSFSASEWCFFPAEQYIALRERDGDGLPADAAFQVRVLRDRTGRYREQVLRRWQNSPAQRQMMLDYPVTDISG</sequence>
<protein>
    <recommendedName>
        <fullName evidence="3">Capsular biosynthesis protein</fullName>
    </recommendedName>
</protein>
<name>A0ABQ6CD43_9BURK</name>
<reference evidence="2" key="1">
    <citation type="journal article" date="2019" name="Int. J. Syst. Evol. Microbiol.">
        <title>The Global Catalogue of Microorganisms (GCM) 10K type strain sequencing project: providing services to taxonomists for standard genome sequencing and annotation.</title>
        <authorList>
            <consortium name="The Broad Institute Genomics Platform"/>
            <consortium name="The Broad Institute Genome Sequencing Center for Infectious Disease"/>
            <person name="Wu L."/>
            <person name="Ma J."/>
        </authorList>
    </citation>
    <scope>NUCLEOTIDE SEQUENCE [LARGE SCALE GENOMIC DNA]</scope>
    <source>
        <strain evidence="2">NBRC 109341</strain>
    </source>
</reference>
<gene>
    <name evidence="1" type="ORF">GCM10007935_41480</name>
</gene>
<accession>A0ABQ6CD43</accession>
<evidence type="ECO:0000313" key="1">
    <source>
        <dbReference type="EMBL" id="GLS16705.1"/>
    </source>
</evidence>
<organism evidence="1 2">
    <name type="scientific">Hydrogenophaga electricum</name>
    <dbReference type="NCBI Taxonomy" id="1230953"/>
    <lineage>
        <taxon>Bacteria</taxon>
        <taxon>Pseudomonadati</taxon>
        <taxon>Pseudomonadota</taxon>
        <taxon>Betaproteobacteria</taxon>
        <taxon>Burkholderiales</taxon>
        <taxon>Comamonadaceae</taxon>
        <taxon>Hydrogenophaga</taxon>
    </lineage>
</organism>
<dbReference type="EMBL" id="BSPB01000074">
    <property type="protein sequence ID" value="GLS16705.1"/>
    <property type="molecule type" value="Genomic_DNA"/>
</dbReference>
<evidence type="ECO:0000313" key="2">
    <source>
        <dbReference type="Proteomes" id="UP001156903"/>
    </source>
</evidence>
<comment type="caution">
    <text evidence="1">The sequence shown here is derived from an EMBL/GenBank/DDBJ whole genome shotgun (WGS) entry which is preliminary data.</text>
</comment>
<dbReference type="Proteomes" id="UP001156903">
    <property type="component" value="Unassembled WGS sequence"/>
</dbReference>